<evidence type="ECO:0000313" key="3">
    <source>
        <dbReference type="Proteomes" id="UP000765509"/>
    </source>
</evidence>
<reference evidence="2" key="1">
    <citation type="submission" date="2021-03" db="EMBL/GenBank/DDBJ databases">
        <title>Draft genome sequence of rust myrtle Austropuccinia psidii MF-1, a brazilian biotype.</title>
        <authorList>
            <person name="Quecine M.C."/>
            <person name="Pachon D.M.R."/>
            <person name="Bonatelli M.L."/>
            <person name="Correr F.H."/>
            <person name="Franceschini L.M."/>
            <person name="Leite T.F."/>
            <person name="Margarido G.R.A."/>
            <person name="Almeida C.A."/>
            <person name="Ferrarezi J.A."/>
            <person name="Labate C.A."/>
        </authorList>
    </citation>
    <scope>NUCLEOTIDE SEQUENCE</scope>
    <source>
        <strain evidence="2">MF-1</strain>
    </source>
</reference>
<protein>
    <submittedName>
        <fullName evidence="2">Uncharacterized protein</fullName>
    </submittedName>
</protein>
<evidence type="ECO:0000256" key="1">
    <source>
        <dbReference type="SAM" id="MobiDB-lite"/>
    </source>
</evidence>
<name>A0A9Q3H887_9BASI</name>
<sequence>MPVPHSHPGNNTRSQRNKAVLPPTERPPFDHIPSIHQLSANLDRGLPMEGAVPSRRGGVKARKSSSISDLLGGYPGSSKGLRRILGKAEDEEAKESVEEEEYEETEVEAPL</sequence>
<gene>
    <name evidence="2" type="ORF">O181_034651</name>
</gene>
<evidence type="ECO:0000313" key="2">
    <source>
        <dbReference type="EMBL" id="MBW0494936.1"/>
    </source>
</evidence>
<organism evidence="2 3">
    <name type="scientific">Austropuccinia psidii MF-1</name>
    <dbReference type="NCBI Taxonomy" id="1389203"/>
    <lineage>
        <taxon>Eukaryota</taxon>
        <taxon>Fungi</taxon>
        <taxon>Dikarya</taxon>
        <taxon>Basidiomycota</taxon>
        <taxon>Pucciniomycotina</taxon>
        <taxon>Pucciniomycetes</taxon>
        <taxon>Pucciniales</taxon>
        <taxon>Sphaerophragmiaceae</taxon>
        <taxon>Austropuccinia</taxon>
    </lineage>
</organism>
<dbReference type="EMBL" id="AVOT02012832">
    <property type="protein sequence ID" value="MBW0494936.1"/>
    <property type="molecule type" value="Genomic_DNA"/>
</dbReference>
<feature type="region of interest" description="Disordered" evidence="1">
    <location>
        <begin position="1"/>
        <end position="111"/>
    </location>
</feature>
<proteinExistence type="predicted"/>
<comment type="caution">
    <text evidence="2">The sequence shown here is derived from an EMBL/GenBank/DDBJ whole genome shotgun (WGS) entry which is preliminary data.</text>
</comment>
<dbReference type="Proteomes" id="UP000765509">
    <property type="component" value="Unassembled WGS sequence"/>
</dbReference>
<keyword evidence="3" id="KW-1185">Reference proteome</keyword>
<feature type="compositionally biased region" description="Acidic residues" evidence="1">
    <location>
        <begin position="89"/>
        <end position="111"/>
    </location>
</feature>
<accession>A0A9Q3H887</accession>
<dbReference type="AlphaFoldDB" id="A0A9Q3H887"/>